<feature type="compositionally biased region" description="Acidic residues" evidence="1">
    <location>
        <begin position="132"/>
        <end position="146"/>
    </location>
</feature>
<name>A0AAE0PH35_SORBR</name>
<feature type="compositionally biased region" description="Low complexity" evidence="1">
    <location>
        <begin position="79"/>
        <end position="92"/>
    </location>
</feature>
<reference evidence="2" key="2">
    <citation type="submission" date="2023-07" db="EMBL/GenBank/DDBJ databases">
        <authorList>
            <consortium name="Lawrence Berkeley National Laboratory"/>
            <person name="Haridas S."/>
            <person name="Hensen N."/>
            <person name="Bonometti L."/>
            <person name="Westerberg I."/>
            <person name="Brannstrom I.O."/>
            <person name="Guillou S."/>
            <person name="Cros-Aarteil S."/>
            <person name="Calhoun S."/>
            <person name="Kuo A."/>
            <person name="Mondo S."/>
            <person name="Pangilinan J."/>
            <person name="Riley R."/>
            <person name="LaButti K."/>
            <person name="Andreopoulos B."/>
            <person name="Lipzen A."/>
            <person name="Chen C."/>
            <person name="Yanf M."/>
            <person name="Daum C."/>
            <person name="Ng V."/>
            <person name="Clum A."/>
            <person name="Steindorff A."/>
            <person name="Ohm R."/>
            <person name="Martin F."/>
            <person name="Silar P."/>
            <person name="Natvig D."/>
            <person name="Lalanne C."/>
            <person name="Gautier V."/>
            <person name="Ament-velasquez S.L."/>
            <person name="Kruys A."/>
            <person name="Hutchinson M.I."/>
            <person name="Powell A.J."/>
            <person name="Barry K."/>
            <person name="Miller A.N."/>
            <person name="Grigoriev I.V."/>
            <person name="Debuchy R."/>
            <person name="Gladieux P."/>
            <person name="Thoren M.H."/>
            <person name="Johannesson H."/>
        </authorList>
    </citation>
    <scope>NUCLEOTIDE SEQUENCE</scope>
    <source>
        <strain evidence="2">FGSC 1904</strain>
    </source>
</reference>
<dbReference type="AlphaFoldDB" id="A0AAE0PH35"/>
<proteinExistence type="predicted"/>
<feature type="region of interest" description="Disordered" evidence="1">
    <location>
        <begin position="1"/>
        <end position="235"/>
    </location>
</feature>
<reference evidence="2" key="1">
    <citation type="journal article" date="2023" name="Mol. Phylogenet. Evol.">
        <title>Genome-scale phylogeny and comparative genomics of the fungal order Sordariales.</title>
        <authorList>
            <person name="Hensen N."/>
            <person name="Bonometti L."/>
            <person name="Westerberg I."/>
            <person name="Brannstrom I.O."/>
            <person name="Guillou S."/>
            <person name="Cros-Aarteil S."/>
            <person name="Calhoun S."/>
            <person name="Haridas S."/>
            <person name="Kuo A."/>
            <person name="Mondo S."/>
            <person name="Pangilinan J."/>
            <person name="Riley R."/>
            <person name="LaButti K."/>
            <person name="Andreopoulos B."/>
            <person name="Lipzen A."/>
            <person name="Chen C."/>
            <person name="Yan M."/>
            <person name="Daum C."/>
            <person name="Ng V."/>
            <person name="Clum A."/>
            <person name="Steindorff A."/>
            <person name="Ohm R.A."/>
            <person name="Martin F."/>
            <person name="Silar P."/>
            <person name="Natvig D.O."/>
            <person name="Lalanne C."/>
            <person name="Gautier V."/>
            <person name="Ament-Velasquez S.L."/>
            <person name="Kruys A."/>
            <person name="Hutchinson M.I."/>
            <person name="Powell A.J."/>
            <person name="Barry K."/>
            <person name="Miller A.N."/>
            <person name="Grigoriev I.V."/>
            <person name="Debuchy R."/>
            <person name="Gladieux P."/>
            <person name="Hiltunen Thoren M."/>
            <person name="Johannesson H."/>
        </authorList>
    </citation>
    <scope>NUCLEOTIDE SEQUENCE</scope>
    <source>
        <strain evidence="2">FGSC 1904</strain>
    </source>
</reference>
<accession>A0AAE0PH35</accession>
<feature type="compositionally biased region" description="Polar residues" evidence="1">
    <location>
        <begin position="193"/>
        <end position="213"/>
    </location>
</feature>
<sequence>MDSVGGADSGMSQPSKRRRVEGSADGHGPRRGSDHGTHLDDHSGEARLSLQPSPHTAPLQNELQPQSSPRHGPLNTNEPNYSNTSPHPSNNSTAHATSSRKLVMRPKSSNRAGQSASENVDIDEPASVGVEMADEMSADDEFDENDPAQRDDNSSQAVDCPSESVGIQQEDVNGHFDTVHPAGQAMEPFDAQGSVQQHPHHSSGSFSYPQQFHGQAPDPQVGESPISPLDHNLPDELLDPQLELFSQAMNPPGPHDQSAPQAFDVELGEQHSPAPDHHPDQHPQADNVLVIHDHSNQVLMQPSEPHPDNAPAQPLSPQSTEPVVHGAPVAAAEPAPPASPVAVFAPAAVVPAAPAPPAAPAGVPDAPAVIPAAAQGQAQAGYICRKRGCDLPRMYQTPRARFCRTHLSNTMPLTRVPQLNNEATAAADQCSGCNSLRPRRAPGKTCWDCYCKAQRRMYGNCAGCPGSRCPNMVNVEDMPEGV</sequence>
<feature type="compositionally biased region" description="Basic and acidic residues" evidence="1">
    <location>
        <begin position="20"/>
        <end position="45"/>
    </location>
</feature>
<keyword evidence="3" id="KW-1185">Reference proteome</keyword>
<feature type="region of interest" description="Disordered" evidence="1">
    <location>
        <begin position="299"/>
        <end position="337"/>
    </location>
</feature>
<dbReference type="EMBL" id="JAUTDP010000005">
    <property type="protein sequence ID" value="KAK3399390.1"/>
    <property type="molecule type" value="Genomic_DNA"/>
</dbReference>
<dbReference type="Proteomes" id="UP001281003">
    <property type="component" value="Unassembled WGS sequence"/>
</dbReference>
<evidence type="ECO:0000256" key="1">
    <source>
        <dbReference type="SAM" id="MobiDB-lite"/>
    </source>
</evidence>
<gene>
    <name evidence="2" type="ORF">B0T20DRAFT_478750</name>
</gene>
<feature type="compositionally biased region" description="Polar residues" evidence="1">
    <location>
        <begin position="50"/>
        <end position="78"/>
    </location>
</feature>
<organism evidence="2 3">
    <name type="scientific">Sordaria brevicollis</name>
    <dbReference type="NCBI Taxonomy" id="83679"/>
    <lineage>
        <taxon>Eukaryota</taxon>
        <taxon>Fungi</taxon>
        <taxon>Dikarya</taxon>
        <taxon>Ascomycota</taxon>
        <taxon>Pezizomycotina</taxon>
        <taxon>Sordariomycetes</taxon>
        <taxon>Sordariomycetidae</taxon>
        <taxon>Sordariales</taxon>
        <taxon>Sordariaceae</taxon>
        <taxon>Sordaria</taxon>
    </lineage>
</organism>
<feature type="compositionally biased region" description="Polar residues" evidence="1">
    <location>
        <begin position="107"/>
        <end position="118"/>
    </location>
</feature>
<evidence type="ECO:0000313" key="2">
    <source>
        <dbReference type="EMBL" id="KAK3399390.1"/>
    </source>
</evidence>
<feature type="compositionally biased region" description="Low complexity" evidence="1">
    <location>
        <begin position="322"/>
        <end position="333"/>
    </location>
</feature>
<protein>
    <submittedName>
        <fullName evidence="2">Uncharacterized protein</fullName>
    </submittedName>
</protein>
<evidence type="ECO:0000313" key="3">
    <source>
        <dbReference type="Proteomes" id="UP001281003"/>
    </source>
</evidence>
<comment type="caution">
    <text evidence="2">The sequence shown here is derived from an EMBL/GenBank/DDBJ whole genome shotgun (WGS) entry which is preliminary data.</text>
</comment>